<reference evidence="7 8" key="1">
    <citation type="submission" date="2024-03" db="EMBL/GenBank/DDBJ databases">
        <title>Human intestinal bacterial collection.</title>
        <authorList>
            <person name="Pauvert C."/>
            <person name="Hitch T.C.A."/>
            <person name="Clavel T."/>
        </authorList>
    </citation>
    <scope>NUCLEOTIDE SEQUENCE [LARGE SCALE GENOMIC DNA]</scope>
    <source>
        <strain evidence="7 8">CLA-AA-H78B</strain>
    </source>
</reference>
<dbReference type="InterPro" id="IPR006367">
    <property type="entry name" value="Sirohaem_synthase_N"/>
</dbReference>
<comment type="caution">
    <text evidence="7">The sequence shown here is derived from an EMBL/GenBank/DDBJ whole genome shotgun (WGS) entry which is preliminary data.</text>
</comment>
<name>A0ABV1HY45_9FIRM</name>
<dbReference type="NCBIfam" id="TIGR01470">
    <property type="entry name" value="cysG_Nterm"/>
    <property type="match status" value="1"/>
</dbReference>
<comment type="catalytic activity">
    <reaction evidence="6">
        <text>precorrin-2 + NAD(+) = sirohydrochlorin + NADH + 2 H(+)</text>
        <dbReference type="Rhea" id="RHEA:15613"/>
        <dbReference type="ChEBI" id="CHEBI:15378"/>
        <dbReference type="ChEBI" id="CHEBI:57540"/>
        <dbReference type="ChEBI" id="CHEBI:57945"/>
        <dbReference type="ChEBI" id="CHEBI:58351"/>
        <dbReference type="ChEBI" id="CHEBI:58827"/>
        <dbReference type="EC" id="1.3.1.76"/>
    </reaction>
</comment>
<organism evidence="7 8">
    <name type="scientific">Hominiventricola aquisgranensis</name>
    <dbReference type="NCBI Taxonomy" id="3133164"/>
    <lineage>
        <taxon>Bacteria</taxon>
        <taxon>Bacillati</taxon>
        <taxon>Bacillota</taxon>
        <taxon>Clostridia</taxon>
        <taxon>Lachnospirales</taxon>
        <taxon>Lachnospiraceae</taxon>
        <taxon>Hominiventricola</taxon>
    </lineage>
</organism>
<dbReference type="PANTHER" id="PTHR35330">
    <property type="entry name" value="SIROHEME BIOSYNTHESIS PROTEIN MET8"/>
    <property type="match status" value="1"/>
</dbReference>
<evidence type="ECO:0000256" key="4">
    <source>
        <dbReference type="ARBA" id="ARBA00023027"/>
    </source>
</evidence>
<evidence type="ECO:0000256" key="2">
    <source>
        <dbReference type="ARBA" id="ARBA00012400"/>
    </source>
</evidence>
<dbReference type="SUPFAM" id="SSF51735">
    <property type="entry name" value="NAD(P)-binding Rossmann-fold domains"/>
    <property type="match status" value="1"/>
</dbReference>
<dbReference type="Gene3D" id="3.40.50.720">
    <property type="entry name" value="NAD(P)-binding Rossmann-like Domain"/>
    <property type="match status" value="1"/>
</dbReference>
<accession>A0ABV1HY45</accession>
<dbReference type="Pfam" id="PF13241">
    <property type="entry name" value="NAD_binding_7"/>
    <property type="match status" value="1"/>
</dbReference>
<dbReference type="InterPro" id="IPR036291">
    <property type="entry name" value="NAD(P)-bd_dom_sf"/>
</dbReference>
<evidence type="ECO:0000313" key="7">
    <source>
        <dbReference type="EMBL" id="MEQ2577842.1"/>
    </source>
</evidence>
<keyword evidence="8" id="KW-1185">Reference proteome</keyword>
<evidence type="ECO:0000256" key="5">
    <source>
        <dbReference type="ARBA" id="ARBA00023244"/>
    </source>
</evidence>
<dbReference type="InterPro" id="IPR028161">
    <property type="entry name" value="Met8-like"/>
</dbReference>
<dbReference type="RefSeq" id="WP_118596500.1">
    <property type="nucleotide sequence ID" value="NZ_JBBMFC010000004.1"/>
</dbReference>
<proteinExistence type="predicted"/>
<dbReference type="EC" id="1.3.1.76" evidence="2"/>
<gene>
    <name evidence="7" type="ORF">WMO62_03170</name>
</gene>
<keyword evidence="4" id="KW-0520">NAD</keyword>
<dbReference type="Proteomes" id="UP001470288">
    <property type="component" value="Unassembled WGS sequence"/>
</dbReference>
<evidence type="ECO:0000313" key="8">
    <source>
        <dbReference type="Proteomes" id="UP001470288"/>
    </source>
</evidence>
<evidence type="ECO:0000256" key="6">
    <source>
        <dbReference type="ARBA" id="ARBA00047561"/>
    </source>
</evidence>
<evidence type="ECO:0000256" key="3">
    <source>
        <dbReference type="ARBA" id="ARBA00023002"/>
    </source>
</evidence>
<keyword evidence="5" id="KW-0627">Porphyrin biosynthesis</keyword>
<evidence type="ECO:0000256" key="1">
    <source>
        <dbReference type="ARBA" id="ARBA00005010"/>
    </source>
</evidence>
<dbReference type="EMBL" id="JBBMFC010000004">
    <property type="protein sequence ID" value="MEQ2577842.1"/>
    <property type="molecule type" value="Genomic_DNA"/>
</dbReference>
<protein>
    <recommendedName>
        <fullName evidence="2">precorrin-2 dehydrogenase</fullName>
        <ecNumber evidence="2">1.3.1.76</ecNumber>
    </recommendedName>
</protein>
<keyword evidence="3" id="KW-0560">Oxidoreductase</keyword>
<comment type="pathway">
    <text evidence="1">Porphyrin-containing compound metabolism; siroheme biosynthesis; sirohydrochlorin from precorrin-2: step 1/1.</text>
</comment>
<sequence length="167" mass="18614">MPKKFPLFIDLTEKKVVVYGAGVIASRRVETLLAFTSSLTVFAPEASERVQRAAEEGYLVWKREAYQEGTIPADAFMVLAATNDAWVNTQIWKECKEKHILVNVCSDRDLCDFQFPGIASRGDLVIGINAGGQDHRLAKTWTDKIKKEVTEDGFNNQTKTSSDISKA</sequence>
<dbReference type="PANTHER" id="PTHR35330:SF1">
    <property type="entry name" value="SIROHEME BIOSYNTHESIS PROTEIN MET8"/>
    <property type="match status" value="1"/>
</dbReference>